<gene>
    <name evidence="12" type="ORF">GGC33_16180</name>
</gene>
<keyword evidence="8 10" id="KW-0408">Iron</keyword>
<evidence type="ECO:0000256" key="8">
    <source>
        <dbReference type="ARBA" id="ARBA00023004"/>
    </source>
</evidence>
<dbReference type="PANTHER" id="PTHR34688:SF2">
    <property type="entry name" value="CYTOCHROME C6, CHLOROPLASTIC"/>
    <property type="match status" value="1"/>
</dbReference>
<evidence type="ECO:0000256" key="3">
    <source>
        <dbReference type="ARBA" id="ARBA00022448"/>
    </source>
</evidence>
<dbReference type="GO" id="GO:0020037">
    <property type="term" value="F:heme binding"/>
    <property type="evidence" value="ECO:0007669"/>
    <property type="project" value="InterPro"/>
</dbReference>
<feature type="domain" description="Cytochrome c" evidence="11">
    <location>
        <begin position="28"/>
        <end position="108"/>
    </location>
</feature>
<dbReference type="AlphaFoldDB" id="A0A844GVF3"/>
<comment type="similarity">
    <text evidence="2">Belongs to the cytochrome c family. PetJ subfamily.</text>
</comment>
<proteinExistence type="inferred from homology"/>
<name>A0A844GVF3_9CHRO</name>
<keyword evidence="6 10" id="KW-0479">Metal-binding</keyword>
<keyword evidence="3" id="KW-0813">Transport</keyword>
<dbReference type="InterPro" id="IPR008168">
    <property type="entry name" value="Cyt_C_IC"/>
</dbReference>
<reference evidence="12 13" key="1">
    <citation type="submission" date="2019-11" db="EMBL/GenBank/DDBJ databases">
        <title>Isolation of a new High Light Tolerant Cyanobacteria.</title>
        <authorList>
            <person name="Dobson Z."/>
            <person name="Vaughn N."/>
            <person name="Vaughn M."/>
            <person name="Fromme P."/>
            <person name="Mazor Y."/>
        </authorList>
    </citation>
    <scope>NUCLEOTIDE SEQUENCE [LARGE SCALE GENOMIC DNA]</scope>
    <source>
        <strain evidence="12 13">0216</strain>
    </source>
</reference>
<evidence type="ECO:0000256" key="10">
    <source>
        <dbReference type="PROSITE-ProRule" id="PRU00433"/>
    </source>
</evidence>
<dbReference type="PRINTS" id="PR00605">
    <property type="entry name" value="CYTCHROMECIC"/>
</dbReference>
<dbReference type="Gene3D" id="1.10.760.10">
    <property type="entry name" value="Cytochrome c-like domain"/>
    <property type="match status" value="1"/>
</dbReference>
<dbReference type="InterPro" id="IPR036909">
    <property type="entry name" value="Cyt_c-like_dom_sf"/>
</dbReference>
<dbReference type="RefSeq" id="WP_155084621.1">
    <property type="nucleotide sequence ID" value="NZ_WMIA01000030.1"/>
</dbReference>
<evidence type="ECO:0000256" key="4">
    <source>
        <dbReference type="ARBA" id="ARBA00022531"/>
    </source>
</evidence>
<evidence type="ECO:0000256" key="7">
    <source>
        <dbReference type="ARBA" id="ARBA00022982"/>
    </source>
</evidence>
<sequence>MTKYLTIIISLILTINLLFIFPVNAETVINNQPQKIFELNCAGCHPNGNNIIRRGKNLKLKALHRNGYDSVEAITQIVSNGKNNMSAFSNRLSEREIKQVAEYVLQQAENNWKG</sequence>
<comment type="caution">
    <text evidence="12">The sequence shown here is derived from an EMBL/GenBank/DDBJ whole genome shotgun (WGS) entry which is preliminary data.</text>
</comment>
<dbReference type="SUPFAM" id="SSF46626">
    <property type="entry name" value="Cytochrome c"/>
    <property type="match status" value="1"/>
</dbReference>
<comment type="subcellular location">
    <subcellularLocation>
        <location evidence="1">Cellular thylakoid lumen</location>
    </subcellularLocation>
</comment>
<keyword evidence="9" id="KW-0793">Thylakoid</keyword>
<evidence type="ECO:0000256" key="9">
    <source>
        <dbReference type="ARBA" id="ARBA00023078"/>
    </source>
</evidence>
<evidence type="ECO:0000256" key="2">
    <source>
        <dbReference type="ARBA" id="ARBA00009650"/>
    </source>
</evidence>
<dbReference type="PROSITE" id="PS51007">
    <property type="entry name" value="CYTC"/>
    <property type="match status" value="1"/>
</dbReference>
<dbReference type="Proteomes" id="UP000437131">
    <property type="component" value="Unassembled WGS sequence"/>
</dbReference>
<evidence type="ECO:0000256" key="6">
    <source>
        <dbReference type="ARBA" id="ARBA00022723"/>
    </source>
</evidence>
<dbReference type="InterPro" id="IPR023655">
    <property type="entry name" value="Cyt_C6"/>
</dbReference>
<dbReference type="EMBL" id="WMIA01000030">
    <property type="protein sequence ID" value="MTF40454.1"/>
    <property type="molecule type" value="Genomic_DNA"/>
</dbReference>
<accession>A0A844GVF3</accession>
<protein>
    <submittedName>
        <fullName evidence="12">C-type cytochrome</fullName>
    </submittedName>
</protein>
<dbReference type="GO" id="GO:0015979">
    <property type="term" value="P:photosynthesis"/>
    <property type="evidence" value="ECO:0007669"/>
    <property type="project" value="UniProtKB-KW"/>
</dbReference>
<keyword evidence="7" id="KW-0249">Electron transport</keyword>
<evidence type="ECO:0000259" key="11">
    <source>
        <dbReference type="PROSITE" id="PS51007"/>
    </source>
</evidence>
<dbReference type="GO" id="GO:0005506">
    <property type="term" value="F:iron ion binding"/>
    <property type="evidence" value="ECO:0007669"/>
    <property type="project" value="InterPro"/>
</dbReference>
<evidence type="ECO:0000313" key="13">
    <source>
        <dbReference type="Proteomes" id="UP000437131"/>
    </source>
</evidence>
<evidence type="ECO:0000313" key="12">
    <source>
        <dbReference type="EMBL" id="MTF40454.1"/>
    </source>
</evidence>
<dbReference type="PANTHER" id="PTHR34688">
    <property type="entry name" value="CYTOCHROME C6, CHLOROPLASTIC"/>
    <property type="match status" value="1"/>
</dbReference>
<dbReference type="GO" id="GO:0009055">
    <property type="term" value="F:electron transfer activity"/>
    <property type="evidence" value="ECO:0007669"/>
    <property type="project" value="InterPro"/>
</dbReference>
<dbReference type="Pfam" id="PF13442">
    <property type="entry name" value="Cytochrome_CBB3"/>
    <property type="match status" value="1"/>
</dbReference>
<keyword evidence="5 10" id="KW-0349">Heme</keyword>
<evidence type="ECO:0000256" key="5">
    <source>
        <dbReference type="ARBA" id="ARBA00022617"/>
    </source>
</evidence>
<organism evidence="12 13">
    <name type="scientific">Cyanobacterium aponinum 0216</name>
    <dbReference type="NCBI Taxonomy" id="2676140"/>
    <lineage>
        <taxon>Bacteria</taxon>
        <taxon>Bacillati</taxon>
        <taxon>Cyanobacteriota</taxon>
        <taxon>Cyanophyceae</taxon>
        <taxon>Oscillatoriophycideae</taxon>
        <taxon>Chroococcales</taxon>
        <taxon>Geminocystaceae</taxon>
        <taxon>Cyanobacterium</taxon>
    </lineage>
</organism>
<evidence type="ECO:0000256" key="1">
    <source>
        <dbReference type="ARBA" id="ARBA00004518"/>
    </source>
</evidence>
<keyword evidence="4" id="KW-0602">Photosynthesis</keyword>
<dbReference type="GO" id="GO:0031979">
    <property type="term" value="C:plasma membrane-derived thylakoid lumen"/>
    <property type="evidence" value="ECO:0007669"/>
    <property type="project" value="UniProtKB-SubCell"/>
</dbReference>
<dbReference type="InterPro" id="IPR009056">
    <property type="entry name" value="Cyt_c-like_dom"/>
</dbReference>